<dbReference type="Pfam" id="PF13556">
    <property type="entry name" value="HTH_30"/>
    <property type="match status" value="1"/>
</dbReference>
<comment type="similarity">
    <text evidence="1">Belongs to the CdaR family.</text>
</comment>
<comment type="caution">
    <text evidence="5">The sequence shown here is derived from an EMBL/GenBank/DDBJ whole genome shotgun (WGS) entry which is preliminary data.</text>
</comment>
<evidence type="ECO:0000313" key="6">
    <source>
        <dbReference type="Proteomes" id="UP000298127"/>
    </source>
</evidence>
<dbReference type="Proteomes" id="UP000298127">
    <property type="component" value="Unassembled WGS sequence"/>
</dbReference>
<keyword evidence="6" id="KW-1185">Reference proteome</keyword>
<evidence type="ECO:0000259" key="2">
    <source>
        <dbReference type="Pfam" id="PF07905"/>
    </source>
</evidence>
<dbReference type="AlphaFoldDB" id="A0A4Y9QYD4"/>
<proteinExistence type="inferred from homology"/>
<reference evidence="5 6" key="1">
    <citation type="journal article" date="2018" name="J. Microbiol.">
        <title>Leifsonia flava sp. nov., a novel actinobacterium isolated from the rhizosphere of Aquilegia viridiflora.</title>
        <authorList>
            <person name="Cai Y."/>
            <person name="Tao W.Z."/>
            <person name="Ma Y.J."/>
            <person name="Cheng J."/>
            <person name="Zhang M.Y."/>
            <person name="Zhang Y.X."/>
        </authorList>
    </citation>
    <scope>NUCLEOTIDE SEQUENCE [LARGE SCALE GENOMIC DNA]</scope>
    <source>
        <strain evidence="5 6">SYP-B2174</strain>
    </source>
</reference>
<dbReference type="RefSeq" id="WP_135120636.1">
    <property type="nucleotide sequence ID" value="NZ_SPQZ01000004.1"/>
</dbReference>
<dbReference type="InterPro" id="IPR042070">
    <property type="entry name" value="PucR_C-HTH_sf"/>
</dbReference>
<evidence type="ECO:0000259" key="4">
    <source>
        <dbReference type="Pfam" id="PF17853"/>
    </source>
</evidence>
<sequence>MPERRSSPTDATDRPGGFGASLPTVLDIVRLPVLQAGDPEIVAGTGALDRAVRWVHVSDNLDAADLLDGGELLLSTGAGWSDDAAELTAFVERLGRVGVAGLVLELGGRLDAVPTALVEACDEAGLPLIVLRRIVKFVAVTEAVHSRIILEQADALRERDRLHELFIGLSLRGSTAEYIVEQLARVLRAPVVLEDLNHRVVAAEMLDAGDEALADWESTSRTLHRDGSRQPGATNAAGWDTVAVEARGIRWGSLIALPGEPHTAGRSQVMEQAAVALAIGRLAEGDADEWTRLGNEQLLADLLGARYSSDAGIAARFEAAGLPVRGRALVGIAVHPGEGNGGTHGPVDVLAAAGLLGGPVIAAPRAEGGGQVLALSVPPEARLTDAVFDEFARRLARGGSGLVIAVGAVARDLSGLIASIEEAQELLRSPREERARGVTVLRAENRPLLRLVAAFAGDPRLQAHSEQMLRPLIEYDLEVDGDLLAVLLAYVSHPGNRTKAAAASHLSRSVFYQRIALIEDLLDVDLDDGETVSALHAALLARR</sequence>
<evidence type="ECO:0000256" key="1">
    <source>
        <dbReference type="ARBA" id="ARBA00006754"/>
    </source>
</evidence>
<dbReference type="PANTHER" id="PTHR33744">
    <property type="entry name" value="CARBOHYDRATE DIACID REGULATOR"/>
    <property type="match status" value="1"/>
</dbReference>
<feature type="domain" description="CdaR GGDEF-like" evidence="4">
    <location>
        <begin position="309"/>
        <end position="428"/>
    </location>
</feature>
<dbReference type="EMBL" id="SPQZ01000004">
    <property type="protein sequence ID" value="TFV96662.1"/>
    <property type="molecule type" value="Genomic_DNA"/>
</dbReference>
<feature type="domain" description="Purine catabolism PurC-like" evidence="2">
    <location>
        <begin position="27"/>
        <end position="148"/>
    </location>
</feature>
<gene>
    <name evidence="5" type="ORF">E4M00_11280</name>
</gene>
<dbReference type="InterPro" id="IPR041522">
    <property type="entry name" value="CdaR_GGDEF"/>
</dbReference>
<dbReference type="PANTHER" id="PTHR33744:SF1">
    <property type="entry name" value="DNA-BINDING TRANSCRIPTIONAL ACTIVATOR ADER"/>
    <property type="match status" value="1"/>
</dbReference>
<dbReference type="Gene3D" id="1.10.10.2840">
    <property type="entry name" value="PucR C-terminal helix-turn-helix domain"/>
    <property type="match status" value="1"/>
</dbReference>
<dbReference type="Pfam" id="PF07905">
    <property type="entry name" value="PucR"/>
    <property type="match status" value="1"/>
</dbReference>
<evidence type="ECO:0000259" key="3">
    <source>
        <dbReference type="Pfam" id="PF13556"/>
    </source>
</evidence>
<protein>
    <submittedName>
        <fullName evidence="5">PucR family transcriptional regulator</fullName>
    </submittedName>
</protein>
<dbReference type="InterPro" id="IPR012914">
    <property type="entry name" value="PucR_dom"/>
</dbReference>
<organism evidence="5 6">
    <name type="scientific">Orlajensenia leifsoniae</name>
    <dbReference type="NCBI Taxonomy" id="2561933"/>
    <lineage>
        <taxon>Bacteria</taxon>
        <taxon>Bacillati</taxon>
        <taxon>Actinomycetota</taxon>
        <taxon>Actinomycetes</taxon>
        <taxon>Micrococcales</taxon>
        <taxon>Microbacteriaceae</taxon>
        <taxon>Orlajensenia</taxon>
    </lineage>
</organism>
<dbReference type="InterPro" id="IPR051448">
    <property type="entry name" value="CdaR-like_regulators"/>
</dbReference>
<evidence type="ECO:0000313" key="5">
    <source>
        <dbReference type="EMBL" id="TFV96662.1"/>
    </source>
</evidence>
<dbReference type="InterPro" id="IPR025736">
    <property type="entry name" value="PucR_C-HTH_dom"/>
</dbReference>
<name>A0A4Y9QYD4_9MICO</name>
<accession>A0A4Y9QYD4</accession>
<feature type="domain" description="PucR C-terminal helix-turn-helix" evidence="3">
    <location>
        <begin position="483"/>
        <end position="541"/>
    </location>
</feature>
<dbReference type="Pfam" id="PF17853">
    <property type="entry name" value="GGDEF_2"/>
    <property type="match status" value="1"/>
</dbReference>